<accession>A0A5H7C0K5</accession>
<name>A0A5H7C0K5_SALVI</name>
<gene>
    <name evidence="2" type="ORF">B0F00_20490</name>
</gene>
<dbReference type="EMBL" id="AAKOCB010000013">
    <property type="protein sequence ID" value="ECT8541113.1"/>
    <property type="molecule type" value="Genomic_DNA"/>
</dbReference>
<evidence type="ECO:0000256" key="1">
    <source>
        <dbReference type="SAM" id="MobiDB-lite"/>
    </source>
</evidence>
<feature type="region of interest" description="Disordered" evidence="1">
    <location>
        <begin position="588"/>
        <end position="611"/>
    </location>
</feature>
<protein>
    <recommendedName>
        <fullName evidence="3">NERD domain-containing protein</fullName>
    </recommendedName>
</protein>
<reference evidence="2" key="1">
    <citation type="submission" date="2018-07" db="EMBL/GenBank/DDBJ databases">
        <authorList>
            <consortium name="PulseNet: The National Subtyping Network for Foodborne Disease Surveillance"/>
            <person name="Tarr C.L."/>
            <person name="Trees E."/>
            <person name="Katz L.S."/>
            <person name="Carleton-Romer H.A."/>
            <person name="Stroika S."/>
            <person name="Kucerova Z."/>
            <person name="Roache K.F."/>
            <person name="Sabol A.L."/>
            <person name="Besser J."/>
            <person name="Gerner-Smidt P."/>
        </authorList>
    </citation>
    <scope>NUCLEOTIDE SEQUENCE</scope>
    <source>
        <strain evidence="2">PNUSAS007903</strain>
    </source>
</reference>
<proteinExistence type="predicted"/>
<comment type="caution">
    <text evidence="2">The sequence shown here is derived from an EMBL/GenBank/DDBJ whole genome shotgun (WGS) entry which is preliminary data.</text>
</comment>
<dbReference type="AlphaFoldDB" id="A0A5H7C0K5"/>
<organism evidence="2">
    <name type="scientific">Salmonella virchow</name>
    <dbReference type="NCBI Taxonomy" id="48409"/>
    <lineage>
        <taxon>Bacteria</taxon>
        <taxon>Pseudomonadati</taxon>
        <taxon>Pseudomonadota</taxon>
        <taxon>Gammaproteobacteria</taxon>
        <taxon>Enterobacterales</taxon>
        <taxon>Enterobacteriaceae</taxon>
        <taxon>Salmonella</taxon>
    </lineage>
</organism>
<evidence type="ECO:0000313" key="2">
    <source>
        <dbReference type="EMBL" id="ECT8541113.1"/>
    </source>
</evidence>
<evidence type="ECO:0008006" key="3">
    <source>
        <dbReference type="Google" id="ProtNLM"/>
    </source>
</evidence>
<sequence>MSNSKYIDLDSRIKKLKEVVKDLDTNTLATYSFWEMYKFGTLGQKIELQSPARQILYLFGIACASVEPTEPTDNVNGKIKQTVEILNDIFTKYMLAYFPTKDDLKSGLEDEWHKVREVAMPMFSNYFFEGLKVSTENFKEIIKNYFDGFENEIKTYFGLDHHEMVEILNLIGELIQSKYDRYREIMDTLKNEHERFKENNFEKVEDFKSYMDDLRERTKHLAQEYYDFYNGSVSFRFDSIRYKLGDDIVDSFIKTFVTERGNSPEIKYITDENPFSYKPIVTVNNLDYMLPSANAAYEAIILNLEKFFKESKYNDKFRKARDNRLEHETFCTFRDFFPESTTILESVFETNKSHNEHDLIIFHNKTILIVEAKASPRRAPLREPARAYIRIRDDFKRKSGIQSASEQANNLRNLIINNEKTPLYDKKGNLLYTINRCDYDNIYCICVTKDDFGMLATNLTLMLEKKEDEPYPWVICIQDLKFYFDCLKEIDLDHDYFLNYIHERIKIHGKATACDELEYAGAYLNYGGFDFINKEVNSNVFLDISESRVFDEIHLEKIHGRKYVHQIKKPTYSILNRDKLFSYLNTKHSRKDAKKIKAKRKEQKKSRKRNR</sequence>